<evidence type="ECO:0000313" key="11">
    <source>
        <dbReference type="EMBL" id="ASK78550.1"/>
    </source>
</evidence>
<comment type="pathway">
    <text evidence="8">Cell wall degradation; peptidoglycan degradation.</text>
</comment>
<keyword evidence="7" id="KW-0482">Metalloprotease</keyword>
<dbReference type="KEGG" id="pmai:CF386_05785"/>
<name>A0A220VE27_9GAMM</name>
<feature type="domain" description="LysM" evidence="10">
    <location>
        <begin position="73"/>
        <end position="118"/>
    </location>
</feature>
<comment type="cofactor">
    <cofactor evidence="1">
        <name>Zn(2+)</name>
        <dbReference type="ChEBI" id="CHEBI:29105"/>
    </cofactor>
</comment>
<dbReference type="CDD" id="cd12797">
    <property type="entry name" value="M23_peptidase"/>
    <property type="match status" value="1"/>
</dbReference>
<evidence type="ECO:0000256" key="8">
    <source>
        <dbReference type="ARBA" id="ARBA00060568"/>
    </source>
</evidence>
<dbReference type="InterPro" id="IPR045834">
    <property type="entry name" value="Csd3_N2"/>
</dbReference>
<dbReference type="Pfam" id="PF01551">
    <property type="entry name" value="Peptidase_M23"/>
    <property type="match status" value="1"/>
</dbReference>
<dbReference type="PANTHER" id="PTHR21666">
    <property type="entry name" value="PEPTIDASE-RELATED"/>
    <property type="match status" value="1"/>
</dbReference>
<dbReference type="InterPro" id="IPR018392">
    <property type="entry name" value="LysM"/>
</dbReference>
<dbReference type="EMBL" id="CP022355">
    <property type="protein sequence ID" value="ASK78550.1"/>
    <property type="molecule type" value="Genomic_DNA"/>
</dbReference>
<evidence type="ECO:0000256" key="3">
    <source>
        <dbReference type="ARBA" id="ARBA00022670"/>
    </source>
</evidence>
<accession>A0A220VE27</accession>
<dbReference type="Gene3D" id="2.70.70.10">
    <property type="entry name" value="Glucose Permease (Domain IIA)"/>
    <property type="match status" value="1"/>
</dbReference>
<dbReference type="SUPFAM" id="SSF51261">
    <property type="entry name" value="Duplicated hybrid motif"/>
    <property type="match status" value="1"/>
</dbReference>
<keyword evidence="9" id="KW-0812">Transmembrane</keyword>
<dbReference type="RefSeq" id="WP_089073458.1">
    <property type="nucleotide sequence ID" value="NZ_CBCSAM010000001.1"/>
</dbReference>
<evidence type="ECO:0000256" key="6">
    <source>
        <dbReference type="ARBA" id="ARBA00022833"/>
    </source>
</evidence>
<dbReference type="GO" id="GO:0006508">
    <property type="term" value="P:proteolysis"/>
    <property type="evidence" value="ECO:0007669"/>
    <property type="project" value="UniProtKB-KW"/>
</dbReference>
<dbReference type="OrthoDB" id="9805070at2"/>
<dbReference type="PANTHER" id="PTHR21666:SF292">
    <property type="entry name" value="MUREIN DD-ENDOPEPTIDASE MEPM"/>
    <property type="match status" value="1"/>
</dbReference>
<dbReference type="AlphaFoldDB" id="A0A220VE27"/>
<dbReference type="GO" id="GO:0004222">
    <property type="term" value="F:metalloendopeptidase activity"/>
    <property type="evidence" value="ECO:0007669"/>
    <property type="project" value="TreeGrafter"/>
</dbReference>
<dbReference type="Gene3D" id="3.10.450.350">
    <property type="match status" value="1"/>
</dbReference>
<proteinExistence type="predicted"/>
<evidence type="ECO:0000256" key="4">
    <source>
        <dbReference type="ARBA" id="ARBA00022723"/>
    </source>
</evidence>
<gene>
    <name evidence="11" type="ORF">CF386_05785</name>
</gene>
<keyword evidence="3" id="KW-0645">Protease</keyword>
<comment type="subcellular location">
    <subcellularLocation>
        <location evidence="2">Cell envelope</location>
    </subcellularLocation>
</comment>
<dbReference type="InterPro" id="IPR011055">
    <property type="entry name" value="Dup_hybrid_motif"/>
</dbReference>
<evidence type="ECO:0000256" key="5">
    <source>
        <dbReference type="ARBA" id="ARBA00022801"/>
    </source>
</evidence>
<dbReference type="InterPro" id="IPR016047">
    <property type="entry name" value="M23ase_b-sheet_dom"/>
</dbReference>
<keyword evidence="9" id="KW-0472">Membrane</keyword>
<evidence type="ECO:0000256" key="2">
    <source>
        <dbReference type="ARBA" id="ARBA00004196"/>
    </source>
</evidence>
<dbReference type="Pfam" id="PF19425">
    <property type="entry name" value="Csd3_N2"/>
    <property type="match status" value="1"/>
</dbReference>
<keyword evidence="6" id="KW-0862">Zinc</keyword>
<dbReference type="FunFam" id="2.70.70.10:FF:000002">
    <property type="entry name" value="Murein DD-endopeptidase MepM"/>
    <property type="match status" value="1"/>
</dbReference>
<dbReference type="PROSITE" id="PS51782">
    <property type="entry name" value="LYSM"/>
    <property type="match status" value="1"/>
</dbReference>
<sequence length="419" mass="49033">MLNKYKVFLFTLGFFLILILLIHLKYESEKFPKKQITEIKLQIDKNKSFDNIEQLDNLENLSNDFDGQANEYITYTLNAGDSLQKVFMKFGLPIRDLNLIKDKLPVNKKIYPGQLIEWKQSSQNSKIIEFNIYHNQSEIDNFEWKNNYYQYRKIVKRGVKVDRYVKGYIENNFYQSAIKTGLNATQIHEIGQALSHKINLSKDVKKNDQFIVLMEEEILKKNIISSRVKAVLYEQNNTKIFAFKYNNQFYNEKGFRNLAKFLPYPTKKLYRISSHFNPRRLHPVTKRITPHRGIDYAMPTGTRIHSVGHGIVIASHKNRYSGNIISIKHTGGYITKYLHLHKRIVKKGQRVKKGQLIGLSGNTGISTGPHLHFEILKHNKHLDPYRVSKMIKQQVQNRKKFYAQTSPIKQKLIGELESG</sequence>
<dbReference type="Proteomes" id="UP000242175">
    <property type="component" value="Chromosome large"/>
</dbReference>
<evidence type="ECO:0000256" key="9">
    <source>
        <dbReference type="SAM" id="Phobius"/>
    </source>
</evidence>
<dbReference type="GO" id="GO:0030313">
    <property type="term" value="C:cell envelope"/>
    <property type="evidence" value="ECO:0007669"/>
    <property type="project" value="UniProtKB-SubCell"/>
</dbReference>
<feature type="transmembrane region" description="Helical" evidence="9">
    <location>
        <begin position="7"/>
        <end position="26"/>
    </location>
</feature>
<reference evidence="11 12" key="1">
    <citation type="journal article" date="2016" name="Int. J. Syst. Evol. Microbiol.">
        <title>Paraphotobacterium marinum gen. nov., sp. nov., a member of the family Vibrionaceae, isolated from surface seawater.</title>
        <authorList>
            <person name="Huang Z."/>
            <person name="Dong C."/>
            <person name="Shao Z."/>
        </authorList>
    </citation>
    <scope>NUCLEOTIDE SEQUENCE [LARGE SCALE GENOMIC DNA]</scope>
    <source>
        <strain evidence="11 12">NSCS20N07D</strain>
    </source>
</reference>
<dbReference type="GO" id="GO:0046872">
    <property type="term" value="F:metal ion binding"/>
    <property type="evidence" value="ECO:0007669"/>
    <property type="project" value="UniProtKB-KW"/>
</dbReference>
<evidence type="ECO:0000313" key="12">
    <source>
        <dbReference type="Proteomes" id="UP000242175"/>
    </source>
</evidence>
<evidence type="ECO:0000256" key="7">
    <source>
        <dbReference type="ARBA" id="ARBA00023049"/>
    </source>
</evidence>
<evidence type="ECO:0000259" key="10">
    <source>
        <dbReference type="PROSITE" id="PS51782"/>
    </source>
</evidence>
<evidence type="ECO:0000256" key="1">
    <source>
        <dbReference type="ARBA" id="ARBA00001947"/>
    </source>
</evidence>
<protein>
    <recommendedName>
        <fullName evidence="10">LysM domain-containing protein</fullName>
    </recommendedName>
</protein>
<keyword evidence="12" id="KW-1185">Reference proteome</keyword>
<organism evidence="11 12">
    <name type="scientific">Paraphotobacterium marinum</name>
    <dbReference type="NCBI Taxonomy" id="1755811"/>
    <lineage>
        <taxon>Bacteria</taxon>
        <taxon>Pseudomonadati</taxon>
        <taxon>Pseudomonadota</taxon>
        <taxon>Gammaproteobacteria</taxon>
        <taxon>Vibrionales</taxon>
        <taxon>Vibrionaceae</taxon>
        <taxon>Paraphotobacterium</taxon>
    </lineage>
</organism>
<dbReference type="InterPro" id="IPR050570">
    <property type="entry name" value="Cell_wall_metabolism_enzyme"/>
</dbReference>
<keyword evidence="4" id="KW-0479">Metal-binding</keyword>
<keyword evidence="9" id="KW-1133">Transmembrane helix</keyword>
<keyword evidence="5" id="KW-0378">Hydrolase</keyword>